<dbReference type="OMA" id="PYMRAFR"/>
<dbReference type="Proteomes" id="UP000054196">
    <property type="component" value="Unassembled WGS sequence"/>
</dbReference>
<dbReference type="AlphaFoldDB" id="R7S1S9"/>
<comment type="function">
    <text evidence="1">Essential component of the TIM23 complex, a complex that mediates the translocation of transit peptide-containing proteins across the mitochondrial inner membrane.</text>
</comment>
<dbReference type="InterPro" id="IPR050365">
    <property type="entry name" value="TIM50"/>
</dbReference>
<protein>
    <recommendedName>
        <fullName evidence="1">Mitochondrial import inner membrane translocase subunit TIM50</fullName>
    </recommendedName>
</protein>
<dbReference type="EMBL" id="JH687556">
    <property type="protein sequence ID" value="EIN04178.1"/>
    <property type="molecule type" value="Genomic_DNA"/>
</dbReference>
<name>R7S1S9_PUNST</name>
<feature type="domain" description="FCP1 homology" evidence="3">
    <location>
        <begin position="166"/>
        <end position="384"/>
    </location>
</feature>
<dbReference type="KEGG" id="psq:PUNSTDRAFT_122987"/>
<sequence length="589" mass="64908">MGKRRRHNRDNWSNPSSNVHGASDARSFNRAHDSARVENPPPTYEGQSSAEERVAETGHGTYAAFGDEYGTEVVARNTHWETSAIDPYYDYYDASTVTHQKRSYHDYAYSDRRPTPPRAPSPPLTRPPQIMVEQRPRSPTPPPPPRSPSPTYLTLATVPTMTLPSPAASRKLLILDLNGSLLLRSRFASRHPPGLQQQQGPQVRKVHRRPYLETFVNYLFASDTRSWLDVMVWSSAQPHSVADMVDKCFGERKHELIAVWARDTLGLSRADYNRKSQTTKDLAKPWKLVPWFPRHEPAAPVSKASQESGSQDEEGGIPGLALADADADIEVFPEYHSALTTVLLDDSPLKARLQPWNHVCLKEYVQAMRNHDLKALEQEALKKTWMERREQDAHIPAEAQSGSVDGEDAQSSSASVPDAEPQSPRSTTPPLGAEGGLAGGSKRKRPSRKEKRDAEIIARFASGEPPVEEAEFDLSLLAVIGILDAIKWESNVAAWIREGGLWGASRPDAAISRGTDEMGLNHLSEQLRAGSVATTPAPFPGNDAETSATASAVAAPVWFDNPEVVRYWAARGREACEALGIEVAHGIEG</sequence>
<dbReference type="OrthoDB" id="1711508at2759"/>
<feature type="region of interest" description="Disordered" evidence="2">
    <location>
        <begin position="1"/>
        <end position="63"/>
    </location>
</feature>
<keyword evidence="5" id="KW-1185">Reference proteome</keyword>
<dbReference type="PROSITE" id="PS50969">
    <property type="entry name" value="FCP1"/>
    <property type="match status" value="1"/>
</dbReference>
<reference evidence="5" key="1">
    <citation type="journal article" date="2012" name="Science">
        <title>The Paleozoic origin of enzymatic lignin decomposition reconstructed from 31 fungal genomes.</title>
        <authorList>
            <person name="Floudas D."/>
            <person name="Binder M."/>
            <person name="Riley R."/>
            <person name="Barry K."/>
            <person name="Blanchette R.A."/>
            <person name="Henrissat B."/>
            <person name="Martinez A.T."/>
            <person name="Otillar R."/>
            <person name="Spatafora J.W."/>
            <person name="Yadav J.S."/>
            <person name="Aerts A."/>
            <person name="Benoit I."/>
            <person name="Boyd A."/>
            <person name="Carlson A."/>
            <person name="Copeland A."/>
            <person name="Coutinho P.M."/>
            <person name="de Vries R.P."/>
            <person name="Ferreira P."/>
            <person name="Findley K."/>
            <person name="Foster B."/>
            <person name="Gaskell J."/>
            <person name="Glotzer D."/>
            <person name="Gorecki P."/>
            <person name="Heitman J."/>
            <person name="Hesse C."/>
            <person name="Hori C."/>
            <person name="Igarashi K."/>
            <person name="Jurgens J.A."/>
            <person name="Kallen N."/>
            <person name="Kersten P."/>
            <person name="Kohler A."/>
            <person name="Kuees U."/>
            <person name="Kumar T.K.A."/>
            <person name="Kuo A."/>
            <person name="LaButti K."/>
            <person name="Larrondo L.F."/>
            <person name="Lindquist E."/>
            <person name="Ling A."/>
            <person name="Lombard V."/>
            <person name="Lucas S."/>
            <person name="Lundell T."/>
            <person name="Martin R."/>
            <person name="McLaughlin D.J."/>
            <person name="Morgenstern I."/>
            <person name="Morin E."/>
            <person name="Murat C."/>
            <person name="Nagy L.G."/>
            <person name="Nolan M."/>
            <person name="Ohm R.A."/>
            <person name="Patyshakuliyeva A."/>
            <person name="Rokas A."/>
            <person name="Ruiz-Duenas F.J."/>
            <person name="Sabat G."/>
            <person name="Salamov A."/>
            <person name="Samejima M."/>
            <person name="Schmutz J."/>
            <person name="Slot J.C."/>
            <person name="St John F."/>
            <person name="Stenlid J."/>
            <person name="Sun H."/>
            <person name="Sun S."/>
            <person name="Syed K."/>
            <person name="Tsang A."/>
            <person name="Wiebenga A."/>
            <person name="Young D."/>
            <person name="Pisabarro A."/>
            <person name="Eastwood D.C."/>
            <person name="Martin F."/>
            <person name="Cullen D."/>
            <person name="Grigoriev I.V."/>
            <person name="Hibbett D.S."/>
        </authorList>
    </citation>
    <scope>NUCLEOTIDE SEQUENCE [LARGE SCALE GENOMIC DNA]</scope>
    <source>
        <strain evidence="5">HHB-11173 SS5</strain>
    </source>
</reference>
<comment type="similarity">
    <text evidence="1">Belongs to the TIM50 family.</text>
</comment>
<feature type="compositionally biased region" description="Pro residues" evidence="2">
    <location>
        <begin position="138"/>
        <end position="148"/>
    </location>
</feature>
<organism evidence="4 5">
    <name type="scientific">Punctularia strigosozonata (strain HHB-11173)</name>
    <name type="common">White-rot fungus</name>
    <dbReference type="NCBI Taxonomy" id="741275"/>
    <lineage>
        <taxon>Eukaryota</taxon>
        <taxon>Fungi</taxon>
        <taxon>Dikarya</taxon>
        <taxon>Basidiomycota</taxon>
        <taxon>Agaricomycotina</taxon>
        <taxon>Agaricomycetes</taxon>
        <taxon>Corticiales</taxon>
        <taxon>Punctulariaceae</taxon>
        <taxon>Punctularia</taxon>
    </lineage>
</organism>
<feature type="region of interest" description="Disordered" evidence="2">
    <location>
        <begin position="106"/>
        <end position="151"/>
    </location>
</feature>
<dbReference type="InterPro" id="IPR036412">
    <property type="entry name" value="HAD-like_sf"/>
</dbReference>
<dbReference type="InterPro" id="IPR004274">
    <property type="entry name" value="FCP1_dom"/>
</dbReference>
<comment type="subcellular location">
    <subcellularLocation>
        <location evidence="1">Mitochondrion inner membrane</location>
        <topology evidence="1">Single-pass membrane protein</topology>
    </subcellularLocation>
</comment>
<feature type="compositionally biased region" description="Pro residues" evidence="2">
    <location>
        <begin position="116"/>
        <end position="126"/>
    </location>
</feature>
<keyword evidence="1" id="KW-0809">Transit peptide</keyword>
<gene>
    <name evidence="4" type="ORF">PUNSTDRAFT_122987</name>
</gene>
<dbReference type="InterPro" id="IPR023214">
    <property type="entry name" value="HAD_sf"/>
</dbReference>
<keyword evidence="1" id="KW-0811">Translocation</keyword>
<feature type="region of interest" description="Disordered" evidence="2">
    <location>
        <begin position="389"/>
        <end position="452"/>
    </location>
</feature>
<dbReference type="GO" id="GO:0005744">
    <property type="term" value="C:TIM23 mitochondrial import inner membrane translocase complex"/>
    <property type="evidence" value="ECO:0007669"/>
    <property type="project" value="UniProtKB-UniRule"/>
</dbReference>
<proteinExistence type="inferred from homology"/>
<keyword evidence="1" id="KW-0813">Transport</keyword>
<keyword evidence="1" id="KW-0653">Protein transport</keyword>
<dbReference type="Gene3D" id="3.40.50.1000">
    <property type="entry name" value="HAD superfamily/HAD-like"/>
    <property type="match status" value="1"/>
</dbReference>
<dbReference type="RefSeq" id="XP_007388649.1">
    <property type="nucleotide sequence ID" value="XM_007388587.1"/>
</dbReference>
<dbReference type="eggNOG" id="KOG1605">
    <property type="taxonomic scope" value="Eukaryota"/>
</dbReference>
<dbReference type="SUPFAM" id="SSF56784">
    <property type="entry name" value="HAD-like"/>
    <property type="match status" value="1"/>
</dbReference>
<comment type="subunit">
    <text evidence="1">Component of the TIM23 complex.</text>
</comment>
<dbReference type="HOGENOM" id="CLU_018875_2_1_1"/>
<evidence type="ECO:0000313" key="4">
    <source>
        <dbReference type="EMBL" id="EIN04178.1"/>
    </source>
</evidence>
<dbReference type="PANTHER" id="PTHR12210">
    <property type="entry name" value="DULLARD PROTEIN PHOSPHATASE"/>
    <property type="match status" value="1"/>
</dbReference>
<evidence type="ECO:0000256" key="1">
    <source>
        <dbReference type="RuleBase" id="RU365079"/>
    </source>
</evidence>
<dbReference type="GO" id="GO:0015031">
    <property type="term" value="P:protein transport"/>
    <property type="evidence" value="ECO:0007669"/>
    <property type="project" value="UniProtKB-KW"/>
</dbReference>
<evidence type="ECO:0000259" key="3">
    <source>
        <dbReference type="PROSITE" id="PS50969"/>
    </source>
</evidence>
<evidence type="ECO:0000313" key="5">
    <source>
        <dbReference type="Proteomes" id="UP000054196"/>
    </source>
</evidence>
<feature type="compositionally biased region" description="Polar residues" evidence="2">
    <location>
        <begin position="11"/>
        <end position="20"/>
    </location>
</feature>
<accession>R7S1S9</accession>
<dbReference type="GeneID" id="18877611"/>
<evidence type="ECO:0000256" key="2">
    <source>
        <dbReference type="SAM" id="MobiDB-lite"/>
    </source>
</evidence>
<dbReference type="SMART" id="SM00577">
    <property type="entry name" value="CPDc"/>
    <property type="match status" value="1"/>
</dbReference>
<feature type="region of interest" description="Disordered" evidence="2">
    <location>
        <begin position="299"/>
        <end position="318"/>
    </location>
</feature>
<keyword evidence="1" id="KW-0496">Mitochondrion</keyword>
<dbReference type="Pfam" id="PF03031">
    <property type="entry name" value="NIF"/>
    <property type="match status" value="1"/>
</dbReference>